<evidence type="ECO:0000256" key="2">
    <source>
        <dbReference type="ARBA" id="ARBA00022771"/>
    </source>
</evidence>
<dbReference type="PANTHER" id="PTHR47162">
    <property type="entry name" value="OS02G0192300 PROTEIN"/>
    <property type="match status" value="1"/>
</dbReference>
<dbReference type="InterPro" id="IPR036427">
    <property type="entry name" value="Bromodomain-like_sf"/>
</dbReference>
<evidence type="ECO:0000256" key="1">
    <source>
        <dbReference type="ARBA" id="ARBA00022723"/>
    </source>
</evidence>
<dbReference type="GO" id="GO:0008270">
    <property type="term" value="F:zinc ion binding"/>
    <property type="evidence" value="ECO:0007669"/>
    <property type="project" value="UniProtKB-KW"/>
</dbReference>
<dbReference type="Gene3D" id="3.30.40.10">
    <property type="entry name" value="Zinc/RING finger domain, C3HC4 (zinc finger)"/>
    <property type="match status" value="1"/>
</dbReference>
<protein>
    <recommendedName>
        <fullName evidence="6">Bromo domain-containing protein</fullName>
    </recommendedName>
</protein>
<comment type="caution">
    <text evidence="7">The sequence shown here is derived from an EMBL/GenBank/DDBJ whole genome shotgun (WGS) entry which is preliminary data.</text>
</comment>
<keyword evidence="3" id="KW-0862">Zinc</keyword>
<dbReference type="InterPro" id="IPR013083">
    <property type="entry name" value="Znf_RING/FYVE/PHD"/>
</dbReference>
<dbReference type="SUPFAM" id="SSF57903">
    <property type="entry name" value="FYVE/PHD zinc finger"/>
    <property type="match status" value="1"/>
</dbReference>
<dbReference type="Proteomes" id="UP000467840">
    <property type="component" value="Chromosome 15"/>
</dbReference>
<feature type="domain" description="Bromo" evidence="6">
    <location>
        <begin position="399"/>
        <end position="447"/>
    </location>
</feature>
<proteinExistence type="predicted"/>
<evidence type="ECO:0000259" key="6">
    <source>
        <dbReference type="PROSITE" id="PS50014"/>
    </source>
</evidence>
<evidence type="ECO:0000256" key="4">
    <source>
        <dbReference type="ARBA" id="ARBA00023117"/>
    </source>
</evidence>
<evidence type="ECO:0000256" key="5">
    <source>
        <dbReference type="PROSITE-ProRule" id="PRU00035"/>
    </source>
</evidence>
<sequence length="540" mass="59616">MQVWELLWRFHEILGLKEPLLLGELEEELINPWTDGSNLSENLERKVPGIQIVDLDKVDGMSGPILSSCEELCTGQGDNSHVLIQVEKGGTNDLAQDRLASVSHSRCSGVALTKVHSSLLSVLITEMQSKVAALVDPNFDSGESKSKRGRRKDADNLIPLRNKLTTLPINELTWPELARRYILAVLSMDGSLDSADVTVRESGKVFRCLQGDGGVLCGSLAGVAGMEADALRKDFLTMEDEVTNSSGSSCEKNSVNDGGIPEWAQVLEPVRKLPTNVGTRIRKCVYEALAKCPPEWAKKRLEHSISKEVYKGNASGPTKKAVLSVLADLLNEELPQKSEKRNKRKITIPVSDIIMKKCRIVLRRAAAADDSKIFCTLLGRNLINPCDHDDEGLLGSPAMVSRPLDFRTIDLRLAVGAYGGSHESFLEDVRELWNNVHSAFRDQPDLVQLAETLSQNFETLYEKENGTRGLLPPAYMIEIHSNMSIHFRRSQEKLDDILASTNEIPKAPWDDGVCKVCGVDKDDDSVLLCDTCDAEYHTTA</sequence>
<dbReference type="PANTHER" id="PTHR47162:SF8">
    <property type="entry name" value="METHYL-CPG-BINDING DOMAIN-CONTAINING PROTEIN 9"/>
    <property type="match status" value="1"/>
</dbReference>
<gene>
    <name evidence="7" type="ORF">GH714_041400</name>
</gene>
<dbReference type="Gene3D" id="1.20.920.10">
    <property type="entry name" value="Bromodomain-like"/>
    <property type="match status" value="1"/>
</dbReference>
<dbReference type="EMBL" id="JAAGAX010000005">
    <property type="protein sequence ID" value="KAF2316133.1"/>
    <property type="molecule type" value="Genomic_DNA"/>
</dbReference>
<dbReference type="InterPro" id="IPR011011">
    <property type="entry name" value="Znf_FYVE_PHD"/>
</dbReference>
<dbReference type="PROSITE" id="PS50014">
    <property type="entry name" value="BROMODOMAIN_2"/>
    <property type="match status" value="1"/>
</dbReference>
<dbReference type="InterPro" id="IPR001487">
    <property type="entry name" value="Bromodomain"/>
</dbReference>
<keyword evidence="8" id="KW-1185">Reference proteome</keyword>
<evidence type="ECO:0000313" key="8">
    <source>
        <dbReference type="Proteomes" id="UP000467840"/>
    </source>
</evidence>
<dbReference type="SUPFAM" id="SSF47370">
    <property type="entry name" value="Bromodomain"/>
    <property type="match status" value="1"/>
</dbReference>
<reference evidence="7 8" key="1">
    <citation type="journal article" date="2020" name="Mol. Plant">
        <title>The Chromosome-Based Rubber Tree Genome Provides New Insights into Spurge Genome Evolution and Rubber Biosynthesis.</title>
        <authorList>
            <person name="Liu J."/>
            <person name="Shi C."/>
            <person name="Shi C.C."/>
            <person name="Li W."/>
            <person name="Zhang Q.J."/>
            <person name="Zhang Y."/>
            <person name="Li K."/>
            <person name="Lu H.F."/>
            <person name="Shi C."/>
            <person name="Zhu S.T."/>
            <person name="Xiao Z.Y."/>
            <person name="Nan H."/>
            <person name="Yue Y."/>
            <person name="Zhu X.G."/>
            <person name="Wu Y."/>
            <person name="Hong X.N."/>
            <person name="Fan G.Y."/>
            <person name="Tong Y."/>
            <person name="Zhang D."/>
            <person name="Mao C.L."/>
            <person name="Liu Y.L."/>
            <person name="Hao S.J."/>
            <person name="Liu W.Q."/>
            <person name="Lv M.Q."/>
            <person name="Zhang H.B."/>
            <person name="Liu Y."/>
            <person name="Hu-Tang G.R."/>
            <person name="Wang J.P."/>
            <person name="Wang J.H."/>
            <person name="Sun Y.H."/>
            <person name="Ni S.B."/>
            <person name="Chen W.B."/>
            <person name="Zhang X.C."/>
            <person name="Jiao Y.N."/>
            <person name="Eichler E.E."/>
            <person name="Li G.H."/>
            <person name="Liu X."/>
            <person name="Gao L.Z."/>
        </authorList>
    </citation>
    <scope>NUCLEOTIDE SEQUENCE [LARGE SCALE GENOMIC DNA]</scope>
    <source>
        <strain evidence="8">cv. GT1</strain>
        <tissue evidence="7">Leaf</tissue>
    </source>
</reference>
<keyword evidence="4 5" id="KW-0103">Bromodomain</keyword>
<keyword evidence="1" id="KW-0479">Metal-binding</keyword>
<evidence type="ECO:0000256" key="3">
    <source>
        <dbReference type="ARBA" id="ARBA00022833"/>
    </source>
</evidence>
<organism evidence="7 8">
    <name type="scientific">Hevea brasiliensis</name>
    <name type="common">Para rubber tree</name>
    <name type="synonym">Siphonia brasiliensis</name>
    <dbReference type="NCBI Taxonomy" id="3981"/>
    <lineage>
        <taxon>Eukaryota</taxon>
        <taxon>Viridiplantae</taxon>
        <taxon>Streptophyta</taxon>
        <taxon>Embryophyta</taxon>
        <taxon>Tracheophyta</taxon>
        <taxon>Spermatophyta</taxon>
        <taxon>Magnoliopsida</taxon>
        <taxon>eudicotyledons</taxon>
        <taxon>Gunneridae</taxon>
        <taxon>Pentapetalae</taxon>
        <taxon>rosids</taxon>
        <taxon>fabids</taxon>
        <taxon>Malpighiales</taxon>
        <taxon>Euphorbiaceae</taxon>
        <taxon>Crotonoideae</taxon>
        <taxon>Micrandreae</taxon>
        <taxon>Hevea</taxon>
    </lineage>
</organism>
<dbReference type="AlphaFoldDB" id="A0A6A6MVC5"/>
<name>A0A6A6MVC5_HEVBR</name>
<evidence type="ECO:0000313" key="7">
    <source>
        <dbReference type="EMBL" id="KAF2316133.1"/>
    </source>
</evidence>
<accession>A0A6A6MVC5</accession>
<keyword evidence="2" id="KW-0863">Zinc-finger</keyword>